<dbReference type="GeneID" id="85477673"/>
<organism evidence="1 2">
    <name type="scientific">Colletotrichum phormii</name>
    <dbReference type="NCBI Taxonomy" id="359342"/>
    <lineage>
        <taxon>Eukaryota</taxon>
        <taxon>Fungi</taxon>
        <taxon>Dikarya</taxon>
        <taxon>Ascomycota</taxon>
        <taxon>Pezizomycotina</taxon>
        <taxon>Sordariomycetes</taxon>
        <taxon>Hypocreomycetidae</taxon>
        <taxon>Glomerellales</taxon>
        <taxon>Glomerellaceae</taxon>
        <taxon>Colletotrichum</taxon>
        <taxon>Colletotrichum acutatum species complex</taxon>
    </lineage>
</organism>
<dbReference type="AlphaFoldDB" id="A0AAI9ZIL7"/>
<evidence type="ECO:0000313" key="1">
    <source>
        <dbReference type="EMBL" id="KAK1624928.1"/>
    </source>
</evidence>
<evidence type="ECO:0000313" key="2">
    <source>
        <dbReference type="Proteomes" id="UP001243989"/>
    </source>
</evidence>
<dbReference type="EMBL" id="JAHMHQ010000022">
    <property type="protein sequence ID" value="KAK1624928.1"/>
    <property type="molecule type" value="Genomic_DNA"/>
</dbReference>
<comment type="caution">
    <text evidence="1">The sequence shown here is derived from an EMBL/GenBank/DDBJ whole genome shotgun (WGS) entry which is preliminary data.</text>
</comment>
<gene>
    <name evidence="1" type="ORF">BDP81DRAFT_453261</name>
</gene>
<dbReference type="RefSeq" id="XP_060440923.1">
    <property type="nucleotide sequence ID" value="XM_060592811.1"/>
</dbReference>
<keyword evidence="2" id="KW-1185">Reference proteome</keyword>
<sequence>MIPSKNPVLALGLGALWLTSLGPRAIDSFALYSVFLSNSLSHRIPFPIPDGISARPPRLLQRSDENRTSNYRKFDYLMYYCCPGLIGANKTLALSQRPSEEFMPPKN</sequence>
<dbReference type="Proteomes" id="UP001243989">
    <property type="component" value="Unassembled WGS sequence"/>
</dbReference>
<name>A0AAI9ZIL7_9PEZI</name>
<accession>A0AAI9ZIL7</accession>
<protein>
    <submittedName>
        <fullName evidence="1">Uncharacterized protein</fullName>
    </submittedName>
</protein>
<proteinExistence type="predicted"/>
<reference evidence="1" key="1">
    <citation type="submission" date="2021-06" db="EMBL/GenBank/DDBJ databases">
        <title>Comparative genomics, transcriptomics and evolutionary studies reveal genomic signatures of adaptation to plant cell wall in hemibiotrophic fungi.</title>
        <authorList>
            <consortium name="DOE Joint Genome Institute"/>
            <person name="Baroncelli R."/>
            <person name="Diaz J.F."/>
            <person name="Benocci T."/>
            <person name="Peng M."/>
            <person name="Battaglia E."/>
            <person name="Haridas S."/>
            <person name="Andreopoulos W."/>
            <person name="Labutti K."/>
            <person name="Pangilinan J."/>
            <person name="Floch G.L."/>
            <person name="Makela M.R."/>
            <person name="Henrissat B."/>
            <person name="Grigoriev I.V."/>
            <person name="Crouch J.A."/>
            <person name="De Vries R.P."/>
            <person name="Sukno S.A."/>
            <person name="Thon M.R."/>
        </authorList>
    </citation>
    <scope>NUCLEOTIDE SEQUENCE</scope>
    <source>
        <strain evidence="1">CBS 102054</strain>
    </source>
</reference>